<dbReference type="Gene3D" id="3.30.450.40">
    <property type="match status" value="1"/>
</dbReference>
<feature type="compositionally biased region" description="Basic and acidic residues" evidence="3">
    <location>
        <begin position="297"/>
        <end position="311"/>
    </location>
</feature>
<dbReference type="InterPro" id="IPR036641">
    <property type="entry name" value="HPT_dom_sf"/>
</dbReference>
<protein>
    <submittedName>
        <fullName evidence="6">GAF domain-containing protein</fullName>
    </submittedName>
</protein>
<evidence type="ECO:0000256" key="1">
    <source>
        <dbReference type="PROSITE-ProRule" id="PRU00110"/>
    </source>
</evidence>
<evidence type="ECO:0000256" key="3">
    <source>
        <dbReference type="SAM" id="MobiDB-lite"/>
    </source>
</evidence>
<dbReference type="EMBL" id="JAYGIE010000079">
    <property type="protein sequence ID" value="MEA5478859.1"/>
    <property type="molecule type" value="Genomic_DNA"/>
</dbReference>
<dbReference type="Gene3D" id="1.20.120.160">
    <property type="entry name" value="HPT domain"/>
    <property type="match status" value="1"/>
</dbReference>
<feature type="region of interest" description="Disordered" evidence="3">
    <location>
        <begin position="297"/>
        <end position="330"/>
    </location>
</feature>
<feature type="coiled-coil region" evidence="2">
    <location>
        <begin position="224"/>
        <end position="258"/>
    </location>
</feature>
<organism evidence="6 7">
    <name type="scientific">Pseudanabaena galeata UHCC 0370</name>
    <dbReference type="NCBI Taxonomy" id="3110310"/>
    <lineage>
        <taxon>Bacteria</taxon>
        <taxon>Bacillati</taxon>
        <taxon>Cyanobacteriota</taxon>
        <taxon>Cyanophyceae</taxon>
        <taxon>Pseudanabaenales</taxon>
        <taxon>Pseudanabaenaceae</taxon>
        <taxon>Pseudanabaena</taxon>
    </lineage>
</organism>
<proteinExistence type="predicted"/>
<accession>A0ABU5TKR5</accession>
<gene>
    <name evidence="6" type="ORF">VB774_14625</name>
</gene>
<evidence type="ECO:0000256" key="2">
    <source>
        <dbReference type="SAM" id="Coils"/>
    </source>
</evidence>
<dbReference type="PROSITE" id="PS50894">
    <property type="entry name" value="HPT"/>
    <property type="match status" value="1"/>
</dbReference>
<feature type="domain" description="HPt" evidence="5">
    <location>
        <begin position="594"/>
        <end position="693"/>
    </location>
</feature>
<dbReference type="SUPFAM" id="SSF47226">
    <property type="entry name" value="Histidine-containing phosphotransfer domain, HPT domain"/>
    <property type="match status" value="1"/>
</dbReference>
<feature type="domain" description="Phytochrome chromophore attachment site" evidence="4">
    <location>
        <begin position="80"/>
        <end position="217"/>
    </location>
</feature>
<dbReference type="InterPro" id="IPR008207">
    <property type="entry name" value="Sig_transdc_His_kin_Hpt_dom"/>
</dbReference>
<comment type="caution">
    <text evidence="1">Lacks conserved residue(s) required for the propagation of feature annotation.</text>
</comment>
<dbReference type="InterPro" id="IPR003018">
    <property type="entry name" value="GAF"/>
</dbReference>
<dbReference type="Proteomes" id="UP001301388">
    <property type="component" value="Unassembled WGS sequence"/>
</dbReference>
<name>A0ABU5TKR5_9CYAN</name>
<dbReference type="InterPro" id="IPR016132">
    <property type="entry name" value="Phyto_chromo_attachment"/>
</dbReference>
<evidence type="ECO:0000259" key="4">
    <source>
        <dbReference type="PROSITE" id="PS50046"/>
    </source>
</evidence>
<keyword evidence="7" id="KW-1185">Reference proteome</keyword>
<dbReference type="Pfam" id="PF01627">
    <property type="entry name" value="Hpt"/>
    <property type="match status" value="1"/>
</dbReference>
<reference evidence="6 7" key="1">
    <citation type="submission" date="2023-12" db="EMBL/GenBank/DDBJ databases">
        <title>Baltic Sea Cyanobacteria.</title>
        <authorList>
            <person name="Delbaje E."/>
            <person name="Fewer D.P."/>
            <person name="Shishido T.K."/>
        </authorList>
    </citation>
    <scope>NUCLEOTIDE SEQUENCE [LARGE SCALE GENOMIC DNA]</scope>
    <source>
        <strain evidence="6 7">UHCC 0370</strain>
    </source>
</reference>
<evidence type="ECO:0000313" key="6">
    <source>
        <dbReference type="EMBL" id="MEA5478859.1"/>
    </source>
</evidence>
<dbReference type="PROSITE" id="PS50046">
    <property type="entry name" value="PHYTOCHROME_2"/>
    <property type="match status" value="1"/>
</dbReference>
<evidence type="ECO:0000259" key="5">
    <source>
        <dbReference type="PROSITE" id="PS50894"/>
    </source>
</evidence>
<dbReference type="Pfam" id="PF01590">
    <property type="entry name" value="GAF"/>
    <property type="match status" value="1"/>
</dbReference>
<feature type="compositionally biased region" description="Acidic residues" evidence="3">
    <location>
        <begin position="312"/>
        <end position="325"/>
    </location>
</feature>
<evidence type="ECO:0000313" key="7">
    <source>
        <dbReference type="Proteomes" id="UP001301388"/>
    </source>
</evidence>
<sequence length="693" mass="77342">MDSTLLDQIRHLCRDRAAYEHLKAILVQQERVHQLSWEERYEKLISAQSTDAPASDIFRNIIAREKALAQLADAIQRSPSLELVLQIAAQVAQKLLQVDRVAIFHCHPDGRGEFVTDAIATGQTSLADMPERQLSLARHMIESTNTENSAQTIDSIRTSSLSSHIVTLLEQIGISFYAANKIYAGQEVWGTLVAFHGSAYHSWSDSDRTSLSLIAAQIGIAISLTNLRQQSQELTDDLQVLQVELNNLQQTVAAIAESTTQNAQNDHSIDNNLEPDNLELKIRLANQNLGDQIEDQRNELEESELEENKSEEIDDNPEENTDFEYEPISQNGLPPLFLAPDSNADLSEVEDEDDAPVPPMIASNQDDISADITPLEPLIEFEKDDDITPFEPLIDFEKVVIPENITPVEPAIKFEKADISYVIVPDNLKVISVNESESEEVEPIAIELEETSVVTDNVLVETSQLAVSEPEITTPEPSALENAETEIADSQLSRSENLESENLERENLESEVIAPETAELESMEAVELIASQLTEPETETVELQPIQPEEQQETQQIDVDITIGFDRDHDDDEPAIEPQFMETILEIAGNDLKAKDFLMNVIDSYLEDTPRLIQAIDKALAVNDQPRLLQTLNTLRSSSDYIGALTLSHQCRQLESAVRANYVVLIYACLSRVAIEAQRATDALRIARSHYKL</sequence>
<dbReference type="RefSeq" id="WP_323262250.1">
    <property type="nucleotide sequence ID" value="NZ_JAYGIE010000079.1"/>
</dbReference>
<comment type="caution">
    <text evidence="6">The sequence shown here is derived from an EMBL/GenBank/DDBJ whole genome shotgun (WGS) entry which is preliminary data.</text>
</comment>
<dbReference type="SMART" id="SM00065">
    <property type="entry name" value="GAF"/>
    <property type="match status" value="1"/>
</dbReference>
<dbReference type="InterPro" id="IPR029016">
    <property type="entry name" value="GAF-like_dom_sf"/>
</dbReference>
<dbReference type="SUPFAM" id="SSF55781">
    <property type="entry name" value="GAF domain-like"/>
    <property type="match status" value="1"/>
</dbReference>
<keyword evidence="2" id="KW-0175">Coiled coil</keyword>